<reference evidence="3 4" key="1">
    <citation type="submission" date="2019-02" db="EMBL/GenBank/DDBJ databases">
        <title>Deep-cultivation of Planctomycetes and their phenomic and genomic characterization uncovers novel biology.</title>
        <authorList>
            <person name="Wiegand S."/>
            <person name="Jogler M."/>
            <person name="Boedeker C."/>
            <person name="Pinto D."/>
            <person name="Vollmers J."/>
            <person name="Rivas-Marin E."/>
            <person name="Kohn T."/>
            <person name="Peeters S.H."/>
            <person name="Heuer A."/>
            <person name="Rast P."/>
            <person name="Oberbeckmann S."/>
            <person name="Bunk B."/>
            <person name="Jeske O."/>
            <person name="Meyerdierks A."/>
            <person name="Storesund J.E."/>
            <person name="Kallscheuer N."/>
            <person name="Luecker S."/>
            <person name="Lage O.M."/>
            <person name="Pohl T."/>
            <person name="Merkel B.J."/>
            <person name="Hornburger P."/>
            <person name="Mueller R.-W."/>
            <person name="Bruemmer F."/>
            <person name="Labrenz M."/>
            <person name="Spormann A.M."/>
            <person name="Op den Camp H."/>
            <person name="Overmann J."/>
            <person name="Amann R."/>
            <person name="Jetten M.S.M."/>
            <person name="Mascher T."/>
            <person name="Medema M.H."/>
            <person name="Devos D.P."/>
            <person name="Kaster A.-K."/>
            <person name="Ovreas L."/>
            <person name="Rohde M."/>
            <person name="Galperin M.Y."/>
            <person name="Jogler C."/>
        </authorList>
    </citation>
    <scope>NUCLEOTIDE SEQUENCE [LARGE SCALE GENOMIC DNA]</scope>
    <source>
        <strain evidence="3 4">Pan216</strain>
    </source>
</reference>
<sequence length="368" mass="39862">MTSVFLAMYSLQRRGRRNLGDIMKLQRSWRRGFTLVELLVVIAIIGVLVGLLLPAVQQARESARRSFCQNNLKQIGVALHNYVDAHQTLPPGHINNPNAADDEGHWVWSAFVMPYCDQAPLYDKLNPGTTAATDALGQYTSEMQRRYDSWRCPSDTGPDYFRGNVSISVNGTSIADVGYTFDANPGADNTGVSLTNYVVANNVAWVRTAKATDPIDGRSGAVGAFFENQTTKLRDISDGLSKTFLAGERVYSAGANGLMLAGMLFAVRGNSGYGVEAYASGRGNNFNQGMTSYAGSTYYGINPPLTGDYKQNQSFSSLHPGGAHFLFGDGRVQFISDSIENPVGASGEVRTVFDKLLGIADGQIIDSY</sequence>
<name>A0A518B164_9BACT</name>
<dbReference type="InterPro" id="IPR011453">
    <property type="entry name" value="DUF1559"/>
</dbReference>
<dbReference type="NCBIfam" id="TIGR02532">
    <property type="entry name" value="IV_pilin_GFxxxE"/>
    <property type="match status" value="1"/>
</dbReference>
<dbReference type="KEGG" id="knv:Pan216_15410"/>
<dbReference type="NCBIfam" id="TIGR04294">
    <property type="entry name" value="pre_pil_HX9DG"/>
    <property type="match status" value="1"/>
</dbReference>
<dbReference type="Gene3D" id="3.30.700.10">
    <property type="entry name" value="Glycoprotein, Type 4 Pilin"/>
    <property type="match status" value="1"/>
</dbReference>
<dbReference type="PANTHER" id="PTHR30093:SF2">
    <property type="entry name" value="TYPE II SECRETION SYSTEM PROTEIN H"/>
    <property type="match status" value="1"/>
</dbReference>
<accession>A0A518B164</accession>
<dbReference type="Proteomes" id="UP000317093">
    <property type="component" value="Chromosome"/>
</dbReference>
<feature type="domain" description="DUF1559" evidence="2">
    <location>
        <begin position="57"/>
        <end position="340"/>
    </location>
</feature>
<dbReference type="Pfam" id="PF07963">
    <property type="entry name" value="N_methyl"/>
    <property type="match status" value="1"/>
</dbReference>
<keyword evidence="1" id="KW-0472">Membrane</keyword>
<evidence type="ECO:0000259" key="2">
    <source>
        <dbReference type="Pfam" id="PF07596"/>
    </source>
</evidence>
<dbReference type="InterPro" id="IPR027558">
    <property type="entry name" value="Pre_pil_HX9DG_C"/>
</dbReference>
<dbReference type="Pfam" id="PF07596">
    <property type="entry name" value="SBP_bac_10"/>
    <property type="match status" value="1"/>
</dbReference>
<dbReference type="InterPro" id="IPR012902">
    <property type="entry name" value="N_methyl_site"/>
</dbReference>
<dbReference type="EMBL" id="CP036279">
    <property type="protein sequence ID" value="QDU60692.1"/>
    <property type="molecule type" value="Genomic_DNA"/>
</dbReference>
<evidence type="ECO:0000313" key="4">
    <source>
        <dbReference type="Proteomes" id="UP000317093"/>
    </source>
</evidence>
<evidence type="ECO:0000256" key="1">
    <source>
        <dbReference type="SAM" id="Phobius"/>
    </source>
</evidence>
<dbReference type="InterPro" id="IPR045584">
    <property type="entry name" value="Pilin-like"/>
</dbReference>
<evidence type="ECO:0000313" key="3">
    <source>
        <dbReference type="EMBL" id="QDU60692.1"/>
    </source>
</evidence>
<proteinExistence type="predicted"/>
<gene>
    <name evidence="3" type="primary">xcpT_6</name>
    <name evidence="3" type="ORF">Pan216_15410</name>
</gene>
<protein>
    <submittedName>
        <fullName evidence="3">Type II secretion system protein G</fullName>
    </submittedName>
</protein>
<dbReference type="PANTHER" id="PTHR30093">
    <property type="entry name" value="GENERAL SECRETION PATHWAY PROTEIN G"/>
    <property type="match status" value="1"/>
</dbReference>
<dbReference type="PROSITE" id="PS00409">
    <property type="entry name" value="PROKAR_NTER_METHYL"/>
    <property type="match status" value="1"/>
</dbReference>
<organism evidence="3 4">
    <name type="scientific">Kolteria novifilia</name>
    <dbReference type="NCBI Taxonomy" id="2527975"/>
    <lineage>
        <taxon>Bacteria</taxon>
        <taxon>Pseudomonadati</taxon>
        <taxon>Planctomycetota</taxon>
        <taxon>Planctomycetia</taxon>
        <taxon>Kolteriales</taxon>
        <taxon>Kolteriaceae</taxon>
        <taxon>Kolteria</taxon>
    </lineage>
</organism>
<dbReference type="AlphaFoldDB" id="A0A518B164"/>
<keyword evidence="1" id="KW-0812">Transmembrane</keyword>
<keyword evidence="4" id="KW-1185">Reference proteome</keyword>
<dbReference type="RefSeq" id="WP_419193372.1">
    <property type="nucleotide sequence ID" value="NZ_CP036279.1"/>
</dbReference>
<feature type="transmembrane region" description="Helical" evidence="1">
    <location>
        <begin position="33"/>
        <end position="56"/>
    </location>
</feature>
<dbReference type="SUPFAM" id="SSF54523">
    <property type="entry name" value="Pili subunits"/>
    <property type="match status" value="1"/>
</dbReference>
<keyword evidence="1" id="KW-1133">Transmembrane helix</keyword>